<keyword evidence="2" id="KW-1185">Reference proteome</keyword>
<gene>
    <name evidence="1" type="ORF">ACFFRE_13750</name>
</gene>
<dbReference type="InterPro" id="IPR003797">
    <property type="entry name" value="DegV"/>
</dbReference>
<evidence type="ECO:0000313" key="1">
    <source>
        <dbReference type="EMBL" id="MFC0083192.1"/>
    </source>
</evidence>
<comment type="caution">
    <text evidence="1">The sequence shown here is derived from an EMBL/GenBank/DDBJ whole genome shotgun (WGS) entry which is preliminary data.</text>
</comment>
<dbReference type="Pfam" id="PF02645">
    <property type="entry name" value="DegV"/>
    <property type="match status" value="1"/>
</dbReference>
<feature type="non-terminal residue" evidence="1">
    <location>
        <position position="126"/>
    </location>
</feature>
<evidence type="ECO:0000313" key="2">
    <source>
        <dbReference type="Proteomes" id="UP001589788"/>
    </source>
</evidence>
<dbReference type="Proteomes" id="UP001589788">
    <property type="component" value="Unassembled WGS sequence"/>
</dbReference>
<name>A0ABV6C877_9ACTN</name>
<dbReference type="EMBL" id="JBHLYQ010000326">
    <property type="protein sequence ID" value="MFC0083192.1"/>
    <property type="molecule type" value="Genomic_DNA"/>
</dbReference>
<reference evidence="1 2" key="1">
    <citation type="submission" date="2024-09" db="EMBL/GenBank/DDBJ databases">
        <authorList>
            <person name="Sun Q."/>
            <person name="Mori K."/>
        </authorList>
    </citation>
    <scope>NUCLEOTIDE SEQUENCE [LARGE SCALE GENOMIC DNA]</scope>
    <source>
        <strain evidence="1 2">JCM 15389</strain>
    </source>
</reference>
<sequence>MPVAVLSDAAAALPPALAEEAGVVQVPFQIALADRTVNEDQLPDGFLATQPPGSIQSAAPPPGAYLSALQAHAGPEGAVVVTVASRYSASAQAAHAAATLLRPTLPVVVVDSGTAAGAQALVVLAA</sequence>
<dbReference type="Gene3D" id="3.40.50.10170">
    <property type="match status" value="1"/>
</dbReference>
<dbReference type="SUPFAM" id="SSF82549">
    <property type="entry name" value="DAK1/DegV-like"/>
    <property type="match status" value="1"/>
</dbReference>
<organism evidence="1 2">
    <name type="scientific">Aciditerrimonas ferrireducens</name>
    <dbReference type="NCBI Taxonomy" id="667306"/>
    <lineage>
        <taxon>Bacteria</taxon>
        <taxon>Bacillati</taxon>
        <taxon>Actinomycetota</taxon>
        <taxon>Acidimicrobiia</taxon>
        <taxon>Acidimicrobiales</taxon>
        <taxon>Acidimicrobiaceae</taxon>
        <taxon>Aciditerrimonas</taxon>
    </lineage>
</organism>
<protein>
    <submittedName>
        <fullName evidence="1">DegV family protein</fullName>
    </submittedName>
</protein>
<accession>A0ABV6C877</accession>
<dbReference type="PROSITE" id="PS51482">
    <property type="entry name" value="DEGV"/>
    <property type="match status" value="1"/>
</dbReference>
<dbReference type="RefSeq" id="WP_377790938.1">
    <property type="nucleotide sequence ID" value="NZ_JBHLYQ010000326.1"/>
</dbReference>
<proteinExistence type="predicted"/>